<dbReference type="InterPro" id="IPR009069">
    <property type="entry name" value="Cys_alpha_HP_mot_SF"/>
</dbReference>
<protein>
    <recommendedName>
        <fullName evidence="4">CHCH domain-containing protein</fullName>
    </recommendedName>
</protein>
<proteinExistence type="predicted"/>
<keyword evidence="1" id="KW-0812">Transmembrane</keyword>
<accession>D0AAE9</accession>
<keyword evidence="1" id="KW-0472">Membrane</keyword>
<dbReference type="EMBL" id="FN554974">
    <property type="protein sequence ID" value="CBH18650.1"/>
    <property type="molecule type" value="Genomic_DNA"/>
</dbReference>
<sequence length="181" mass="20940">MISHILQYWVMFLLVGTNFFFVSCHFLRFRFLLRPDFFFLSFFQRTSRFTHFPSLGRRKGGERFHTKAEVRTEAIGEYKGKGSMTTSGVESVSTTVNEGLKPQTEGSEERRPTTFKELRPSWLTPFFGANEPEPYKPPERGHPCKAFSRQVHECLDRNGNNVDFCQSKLALLQSCLKELGL</sequence>
<dbReference type="RefSeq" id="XP_011780914.1">
    <property type="nucleotide sequence ID" value="XM_011782612.1"/>
</dbReference>
<reference evidence="3" key="1">
    <citation type="journal article" date="2010" name="PLoS Negl. Trop. Dis.">
        <title>The genome sequence of Trypanosoma brucei gambiense, causative agent of chronic human african trypanosomiasis.</title>
        <authorList>
            <person name="Jackson A.P."/>
            <person name="Sanders M."/>
            <person name="Berry A."/>
            <person name="McQuillan J."/>
            <person name="Aslett M.A."/>
            <person name="Quail M.A."/>
            <person name="Chukualim B."/>
            <person name="Capewell P."/>
            <person name="MacLeod A."/>
            <person name="Melville S.E."/>
            <person name="Gibson W."/>
            <person name="Barry J.D."/>
            <person name="Berriman M."/>
            <person name="Hertz-Fowler C."/>
        </authorList>
    </citation>
    <scope>NUCLEOTIDE SEQUENCE [LARGE SCALE GENOMIC DNA]</scope>
    <source>
        <strain evidence="3">MHOM/CI/86/DAL972</strain>
    </source>
</reference>
<dbReference type="AlphaFoldDB" id="D0AAE9"/>
<organism evidence="2 3">
    <name type="scientific">Trypanosoma brucei gambiense (strain MHOM/CI/86/DAL972)</name>
    <dbReference type="NCBI Taxonomy" id="679716"/>
    <lineage>
        <taxon>Eukaryota</taxon>
        <taxon>Discoba</taxon>
        <taxon>Euglenozoa</taxon>
        <taxon>Kinetoplastea</taxon>
        <taxon>Metakinetoplastina</taxon>
        <taxon>Trypanosomatida</taxon>
        <taxon>Trypanosomatidae</taxon>
        <taxon>Trypanosoma</taxon>
    </lineage>
</organism>
<dbReference type="OrthoDB" id="248439at2759"/>
<evidence type="ECO:0008006" key="4">
    <source>
        <dbReference type="Google" id="ProtNLM"/>
    </source>
</evidence>
<name>D0AAE9_TRYB9</name>
<gene>
    <name evidence="2" type="ORF">TbgDal_XI17700</name>
</gene>
<feature type="transmembrane region" description="Helical" evidence="1">
    <location>
        <begin position="6"/>
        <end position="27"/>
    </location>
</feature>
<keyword evidence="1" id="KW-1133">Transmembrane helix</keyword>
<evidence type="ECO:0000313" key="2">
    <source>
        <dbReference type="EMBL" id="CBH18650.1"/>
    </source>
</evidence>
<dbReference type="VEuPathDB" id="TriTrypDB:Tbg972.11.17700"/>
<dbReference type="KEGG" id="tbg:TbgDal_XI17700"/>
<evidence type="ECO:0000256" key="1">
    <source>
        <dbReference type="SAM" id="Phobius"/>
    </source>
</evidence>
<dbReference type="SUPFAM" id="SSF47072">
    <property type="entry name" value="Cysteine alpha-hairpin motif"/>
    <property type="match status" value="1"/>
</dbReference>
<dbReference type="Proteomes" id="UP000002316">
    <property type="component" value="Chromosome 11"/>
</dbReference>
<dbReference type="GeneID" id="23866985"/>
<evidence type="ECO:0000313" key="3">
    <source>
        <dbReference type="Proteomes" id="UP000002316"/>
    </source>
</evidence>